<evidence type="ECO:0000313" key="10">
    <source>
        <dbReference type="Proteomes" id="UP000255269"/>
    </source>
</evidence>
<evidence type="ECO:0000256" key="6">
    <source>
        <dbReference type="PROSITE-ProRule" id="PRU00169"/>
    </source>
</evidence>
<keyword evidence="5" id="KW-0804">Transcription</keyword>
<dbReference type="Gene3D" id="3.40.50.2300">
    <property type="match status" value="1"/>
</dbReference>
<protein>
    <submittedName>
        <fullName evidence="9">Transcriptional activator FlgR</fullName>
    </submittedName>
</protein>
<sequence length="432" mass="48436">MKIAIVEDDINMRKSLEIALAEYEEFEVVSFKSAKDALKKLDDSIDLVITDINMPQMDGIEFLRTLNGRYEALIITGNATLNKAIDSIRLGVKDFLTKPFDIETLVEAIHRAKKAKEIITKTPKKNMIEQKHSFIATSPALQKALNLANKAAKTDASVLLLGESGVGKELFANYIHNNSPRVKAPFVAINMAAIPENLLESELFGYEKGAFTDATEGRAGKFENANGGTIFLDEIGEMPANLQAKLLRVLQEKEVVRLGSNKPIKVDIRFVAATNADIQKKIKKGEFREDLFFRLQTIPINIPALRERLEEIIPLCEWKLEEVDKQYGIRKKKWGKGAKEQLLSYKWPGNIRELLSVVERAAILCENDTIMPEDLFLSSREGGGAKKIASLEEELIYEALKAADSDIDNAAQMLGMQKEILQSKMNHYNIKL</sequence>
<dbReference type="Gene3D" id="1.10.8.60">
    <property type="match status" value="1"/>
</dbReference>
<gene>
    <name evidence="9" type="primary">flgR</name>
    <name evidence="9" type="ORF">NCTC13156_00481</name>
</gene>
<dbReference type="InterPro" id="IPR058031">
    <property type="entry name" value="AAA_lid_NorR"/>
</dbReference>
<dbReference type="SUPFAM" id="SSF52540">
    <property type="entry name" value="P-loop containing nucleoside triphosphate hydrolases"/>
    <property type="match status" value="1"/>
</dbReference>
<dbReference type="SUPFAM" id="SSF46689">
    <property type="entry name" value="Homeodomain-like"/>
    <property type="match status" value="1"/>
</dbReference>
<dbReference type="GO" id="GO:0005524">
    <property type="term" value="F:ATP binding"/>
    <property type="evidence" value="ECO:0007669"/>
    <property type="project" value="UniProtKB-KW"/>
</dbReference>
<dbReference type="CDD" id="cd00009">
    <property type="entry name" value="AAA"/>
    <property type="match status" value="1"/>
</dbReference>
<evidence type="ECO:0000256" key="1">
    <source>
        <dbReference type="ARBA" id="ARBA00022741"/>
    </source>
</evidence>
<feature type="modified residue" description="4-aspartylphosphate" evidence="6">
    <location>
        <position position="51"/>
    </location>
</feature>
<evidence type="ECO:0000256" key="5">
    <source>
        <dbReference type="ARBA" id="ARBA00023163"/>
    </source>
</evidence>
<dbReference type="PRINTS" id="PR01590">
    <property type="entry name" value="HTHFIS"/>
</dbReference>
<dbReference type="RefSeq" id="WP_115056744.1">
    <property type="nucleotide sequence ID" value="NZ_UGJF01000001.1"/>
</dbReference>
<dbReference type="InterPro" id="IPR011006">
    <property type="entry name" value="CheY-like_superfamily"/>
</dbReference>
<evidence type="ECO:0000259" key="8">
    <source>
        <dbReference type="PROSITE" id="PS50110"/>
    </source>
</evidence>
<dbReference type="InterPro" id="IPR002078">
    <property type="entry name" value="Sigma_54_int"/>
</dbReference>
<dbReference type="Gene3D" id="3.40.50.300">
    <property type="entry name" value="P-loop containing nucleotide triphosphate hydrolases"/>
    <property type="match status" value="1"/>
</dbReference>
<evidence type="ECO:0000256" key="3">
    <source>
        <dbReference type="ARBA" id="ARBA00023015"/>
    </source>
</evidence>
<dbReference type="FunFam" id="3.40.50.300:FF:000006">
    <property type="entry name" value="DNA-binding transcriptional regulator NtrC"/>
    <property type="match status" value="1"/>
</dbReference>
<dbReference type="Pfam" id="PF25601">
    <property type="entry name" value="AAA_lid_14"/>
    <property type="match status" value="1"/>
</dbReference>
<dbReference type="SMART" id="SM00382">
    <property type="entry name" value="AAA"/>
    <property type="match status" value="1"/>
</dbReference>
<dbReference type="GO" id="GO:0043565">
    <property type="term" value="F:sequence-specific DNA binding"/>
    <property type="evidence" value="ECO:0007669"/>
    <property type="project" value="InterPro"/>
</dbReference>
<evidence type="ECO:0000259" key="7">
    <source>
        <dbReference type="PROSITE" id="PS50045"/>
    </source>
</evidence>
<dbReference type="GO" id="GO:0006355">
    <property type="term" value="P:regulation of DNA-templated transcription"/>
    <property type="evidence" value="ECO:0007669"/>
    <property type="project" value="InterPro"/>
</dbReference>
<feature type="domain" description="Sigma-54 factor interaction" evidence="7">
    <location>
        <begin position="134"/>
        <end position="363"/>
    </location>
</feature>
<dbReference type="PANTHER" id="PTHR32071:SF21">
    <property type="entry name" value="TRANSCRIPTIONAL REGULATORY PROTEIN FLGR"/>
    <property type="match status" value="1"/>
</dbReference>
<keyword evidence="2" id="KW-0067">ATP-binding</keyword>
<dbReference type="PROSITE" id="PS00675">
    <property type="entry name" value="SIGMA54_INTERACT_1"/>
    <property type="match status" value="1"/>
</dbReference>
<dbReference type="SMART" id="SM00448">
    <property type="entry name" value="REC"/>
    <property type="match status" value="1"/>
</dbReference>
<dbReference type="SUPFAM" id="SSF52172">
    <property type="entry name" value="CheY-like"/>
    <property type="match status" value="1"/>
</dbReference>
<dbReference type="InterPro" id="IPR027417">
    <property type="entry name" value="P-loop_NTPase"/>
</dbReference>
<dbReference type="PROSITE" id="PS50045">
    <property type="entry name" value="SIGMA54_INTERACT_4"/>
    <property type="match status" value="1"/>
</dbReference>
<evidence type="ECO:0000256" key="2">
    <source>
        <dbReference type="ARBA" id="ARBA00022840"/>
    </source>
</evidence>
<dbReference type="PROSITE" id="PS00676">
    <property type="entry name" value="SIGMA54_INTERACT_2"/>
    <property type="match status" value="1"/>
</dbReference>
<accession>A0A377PYZ9</accession>
<dbReference type="InterPro" id="IPR025662">
    <property type="entry name" value="Sigma_54_int_dom_ATP-bd_1"/>
</dbReference>
<evidence type="ECO:0000256" key="4">
    <source>
        <dbReference type="ARBA" id="ARBA00023125"/>
    </source>
</evidence>
<name>A0A377PYZ9_9HELI</name>
<dbReference type="InterPro" id="IPR001789">
    <property type="entry name" value="Sig_transdc_resp-reg_receiver"/>
</dbReference>
<dbReference type="PROSITE" id="PS50110">
    <property type="entry name" value="RESPONSE_REGULATORY"/>
    <property type="match status" value="1"/>
</dbReference>
<keyword evidence="4" id="KW-0238">DNA-binding</keyword>
<proteinExistence type="predicted"/>
<dbReference type="PANTHER" id="PTHR32071">
    <property type="entry name" value="TRANSCRIPTIONAL REGULATORY PROTEIN"/>
    <property type="match status" value="1"/>
</dbReference>
<dbReference type="GO" id="GO:0000160">
    <property type="term" value="P:phosphorelay signal transduction system"/>
    <property type="evidence" value="ECO:0007669"/>
    <property type="project" value="InterPro"/>
</dbReference>
<dbReference type="InterPro" id="IPR002197">
    <property type="entry name" value="HTH_Fis"/>
</dbReference>
<dbReference type="Gene3D" id="1.10.10.60">
    <property type="entry name" value="Homeodomain-like"/>
    <property type="match status" value="1"/>
</dbReference>
<evidence type="ECO:0000313" key="9">
    <source>
        <dbReference type="EMBL" id="STQ87662.1"/>
    </source>
</evidence>
<dbReference type="InterPro" id="IPR003593">
    <property type="entry name" value="AAA+_ATPase"/>
</dbReference>
<reference evidence="9 10" key="1">
    <citation type="submission" date="2018-06" db="EMBL/GenBank/DDBJ databases">
        <authorList>
            <consortium name="Pathogen Informatics"/>
            <person name="Doyle S."/>
        </authorList>
    </citation>
    <scope>NUCLEOTIDE SEQUENCE [LARGE SCALE GENOMIC DNA]</scope>
    <source>
        <strain evidence="9 10">NCTC13156</strain>
    </source>
</reference>
<feature type="domain" description="Response regulatory" evidence="8">
    <location>
        <begin position="2"/>
        <end position="113"/>
    </location>
</feature>
<dbReference type="EMBL" id="UGJF01000001">
    <property type="protein sequence ID" value="STQ87662.1"/>
    <property type="molecule type" value="Genomic_DNA"/>
</dbReference>
<dbReference type="Pfam" id="PF00158">
    <property type="entry name" value="Sigma54_activat"/>
    <property type="match status" value="1"/>
</dbReference>
<keyword evidence="6" id="KW-0597">Phosphoprotein</keyword>
<dbReference type="InterPro" id="IPR025943">
    <property type="entry name" value="Sigma_54_int_dom_ATP-bd_2"/>
</dbReference>
<dbReference type="InterPro" id="IPR009057">
    <property type="entry name" value="Homeodomain-like_sf"/>
</dbReference>
<organism evidence="9 10">
    <name type="scientific">Helicobacter pullorum</name>
    <dbReference type="NCBI Taxonomy" id="35818"/>
    <lineage>
        <taxon>Bacteria</taxon>
        <taxon>Pseudomonadati</taxon>
        <taxon>Campylobacterota</taxon>
        <taxon>Epsilonproteobacteria</taxon>
        <taxon>Campylobacterales</taxon>
        <taxon>Helicobacteraceae</taxon>
        <taxon>Helicobacter</taxon>
    </lineage>
</organism>
<dbReference type="Proteomes" id="UP000255269">
    <property type="component" value="Unassembled WGS sequence"/>
</dbReference>
<keyword evidence="3" id="KW-0805">Transcription regulation</keyword>
<keyword evidence="1" id="KW-0547">Nucleotide-binding</keyword>
<dbReference type="Pfam" id="PF00072">
    <property type="entry name" value="Response_reg"/>
    <property type="match status" value="1"/>
</dbReference>
<dbReference type="AlphaFoldDB" id="A0A377PYZ9"/>